<feature type="domain" description="Peptidase M15A C-terminal" evidence="1">
    <location>
        <begin position="4"/>
        <end position="87"/>
    </location>
</feature>
<dbReference type="Gene3D" id="3.30.1380.10">
    <property type="match status" value="1"/>
</dbReference>
<reference evidence="2 3" key="1">
    <citation type="submission" date="2017-09" db="EMBL/GenBank/DDBJ databases">
        <title>Biodiversity and function of Thalassospira species in the particle-attached aromatic-hydrocarbon-degrading consortia from the surface seawater of the South China Sea.</title>
        <authorList>
            <person name="Dong C."/>
            <person name="Liu R."/>
            <person name="Shao Z."/>
        </authorList>
    </citation>
    <scope>NUCLEOTIDE SEQUENCE [LARGE SCALE GENOMIC DNA]</scope>
    <source>
        <strain evidence="2 3">CSC1P2</strain>
    </source>
</reference>
<evidence type="ECO:0000313" key="3">
    <source>
        <dbReference type="Proteomes" id="UP000233597"/>
    </source>
</evidence>
<dbReference type="AlphaFoldDB" id="A0A2N3KYM8"/>
<dbReference type="SUPFAM" id="SSF55166">
    <property type="entry name" value="Hedgehog/DD-peptidase"/>
    <property type="match status" value="1"/>
</dbReference>
<dbReference type="OrthoDB" id="5418604at2"/>
<dbReference type="Proteomes" id="UP000233597">
    <property type="component" value="Unassembled WGS sequence"/>
</dbReference>
<dbReference type="InterPro" id="IPR013230">
    <property type="entry name" value="Peptidase_M15A_C"/>
</dbReference>
<dbReference type="Pfam" id="PF08291">
    <property type="entry name" value="Peptidase_M15_3"/>
    <property type="match status" value="1"/>
</dbReference>
<evidence type="ECO:0000313" key="2">
    <source>
        <dbReference type="EMBL" id="PKR55633.1"/>
    </source>
</evidence>
<dbReference type="EMBL" id="NWTK01000002">
    <property type="protein sequence ID" value="PKR55633.1"/>
    <property type="molecule type" value="Genomic_DNA"/>
</dbReference>
<gene>
    <name evidence="2" type="ORF">COO20_04285</name>
</gene>
<evidence type="ECO:0000259" key="1">
    <source>
        <dbReference type="Pfam" id="PF08291"/>
    </source>
</evidence>
<accession>A0A2N3KYM8</accession>
<name>A0A2N3KYM8_9PROT</name>
<protein>
    <submittedName>
        <fullName evidence="2">Peptidase M15A</fullName>
    </submittedName>
</protein>
<organism evidence="2 3">
    <name type="scientific">Thalassospira marina</name>
    <dbReference type="NCBI Taxonomy" id="2048283"/>
    <lineage>
        <taxon>Bacteria</taxon>
        <taxon>Pseudomonadati</taxon>
        <taxon>Pseudomonadota</taxon>
        <taxon>Alphaproteobacteria</taxon>
        <taxon>Rhodospirillales</taxon>
        <taxon>Thalassospiraceae</taxon>
        <taxon>Thalassospira</taxon>
    </lineage>
</organism>
<proteinExistence type="predicted"/>
<comment type="caution">
    <text evidence="2">The sequence shown here is derived from an EMBL/GenBank/DDBJ whole genome shotgun (WGS) entry which is preliminary data.</text>
</comment>
<dbReference type="InterPro" id="IPR009045">
    <property type="entry name" value="Zn_M74/Hedgehog-like"/>
</dbReference>
<sequence length="102" mass="11101">MQKRFMDTLHAIRLEFDKPMVITSGYRDVTHPVEAKKVSPGAHTYGCAADIAVSGGDAIRLIAIAYKHGIARIGVSQKGSGRFIHIDMGEVNGFPSPALWSY</sequence>